<dbReference type="PANTHER" id="PTHR46791:SF5">
    <property type="entry name" value="CLR5 DOMAIN-CONTAINING PROTEIN-RELATED"/>
    <property type="match status" value="1"/>
</dbReference>
<feature type="domain" description="Clr5" evidence="1">
    <location>
        <begin position="7"/>
        <end position="55"/>
    </location>
</feature>
<dbReference type="Proteomes" id="UP000243515">
    <property type="component" value="Unassembled WGS sequence"/>
</dbReference>
<dbReference type="SUPFAM" id="SSF53098">
    <property type="entry name" value="Ribonuclease H-like"/>
    <property type="match status" value="1"/>
</dbReference>
<gene>
    <name evidence="3" type="ORF">Egran_05553</name>
</gene>
<dbReference type="InterPro" id="IPR012337">
    <property type="entry name" value="RNaseH-like_sf"/>
</dbReference>
<name>A0A232LR93_9EURO</name>
<organism evidence="3 4">
    <name type="scientific">Elaphomyces granulatus</name>
    <dbReference type="NCBI Taxonomy" id="519963"/>
    <lineage>
        <taxon>Eukaryota</taxon>
        <taxon>Fungi</taxon>
        <taxon>Dikarya</taxon>
        <taxon>Ascomycota</taxon>
        <taxon>Pezizomycotina</taxon>
        <taxon>Eurotiomycetes</taxon>
        <taxon>Eurotiomycetidae</taxon>
        <taxon>Eurotiales</taxon>
        <taxon>Elaphomycetaceae</taxon>
        <taxon>Elaphomyces</taxon>
    </lineage>
</organism>
<dbReference type="Pfam" id="PF14420">
    <property type="entry name" value="Clr5"/>
    <property type="match status" value="1"/>
</dbReference>
<reference evidence="3 4" key="1">
    <citation type="journal article" date="2015" name="Environ. Microbiol.">
        <title>Metagenome sequence of Elaphomyces granulatus from sporocarp tissue reveals Ascomycota ectomycorrhizal fingerprints of genome expansion and a Proteobacteria-rich microbiome.</title>
        <authorList>
            <person name="Quandt C.A."/>
            <person name="Kohler A."/>
            <person name="Hesse C.N."/>
            <person name="Sharpton T.J."/>
            <person name="Martin F."/>
            <person name="Spatafora J.W."/>
        </authorList>
    </citation>
    <scope>NUCLEOTIDE SEQUENCE [LARGE SCALE GENOMIC DNA]</scope>
    <source>
        <strain evidence="3 4">OSC145934</strain>
    </source>
</reference>
<evidence type="ECO:0000259" key="2">
    <source>
        <dbReference type="Pfam" id="PF24764"/>
    </source>
</evidence>
<dbReference type="EMBL" id="NPHW01005526">
    <property type="protein sequence ID" value="OXV06680.1"/>
    <property type="molecule type" value="Genomic_DNA"/>
</dbReference>
<sequence length="511" mass="59393">MPRNSINLEPYKTNIIQIFQNNSIDSVVYHLEHHHQLQVKKSTVKSWLRRWGVRKLNPKVTSDAELHARIQVLFHQVGLEENEMMHVLHLDGYVINRRTLRRLRKQLGLSRRADPTLAQKQADSVLKHLKEELDKGIIEGYGRRMLHRHFRTELGIVISRDRLFSHYKTIAPDAVERRWQDMQRHRGAYIVPGPDFVWSLDGYMKLEPCGIEIYAAIDAYSRYIIWVYVGISGRTAVSVLSQYLIVLRATGRHPLFIRSDHGTETPLIAGAHHQFHQAHKPEIPLSQCYIYGTSTENVRIESWWGQLSKGLLFRWRDYFSALRNGGLFSKDSVPDQIALLAVYMPILRFHIPSFVRTWNVHGIRKQNNRPHVVHGKPFMNYNYPGQGIRNHGRDASQETLRTLWDDVKDWDADEYLPPNTLRWCCDQLLEMGFDPDDPNTHLEDDPNAPYLAIYLELRSRVNLHMRGHLSPQLGLSPKPVGAFNWQPDTSSVLRSDEIDLASYQDKSDDDT</sequence>
<evidence type="ECO:0000313" key="4">
    <source>
        <dbReference type="Proteomes" id="UP000243515"/>
    </source>
</evidence>
<dbReference type="Pfam" id="PF24764">
    <property type="entry name" value="rva_4"/>
    <property type="match status" value="1"/>
</dbReference>
<proteinExistence type="predicted"/>
<keyword evidence="4" id="KW-1185">Reference proteome</keyword>
<evidence type="ECO:0008006" key="5">
    <source>
        <dbReference type="Google" id="ProtNLM"/>
    </source>
</evidence>
<comment type="caution">
    <text evidence="3">The sequence shown here is derived from an EMBL/GenBank/DDBJ whole genome shotgun (WGS) entry which is preliminary data.</text>
</comment>
<dbReference type="InterPro" id="IPR025676">
    <property type="entry name" value="Clr5_dom"/>
</dbReference>
<evidence type="ECO:0000259" key="1">
    <source>
        <dbReference type="Pfam" id="PF14420"/>
    </source>
</evidence>
<dbReference type="InterPro" id="IPR058913">
    <property type="entry name" value="Integrase_dom_put"/>
</dbReference>
<evidence type="ECO:0000313" key="3">
    <source>
        <dbReference type="EMBL" id="OXV06680.1"/>
    </source>
</evidence>
<dbReference type="OrthoDB" id="5392716at2759"/>
<protein>
    <recommendedName>
        <fullName evidence="5">Clr5 domain-containing protein</fullName>
    </recommendedName>
</protein>
<dbReference type="AlphaFoldDB" id="A0A232LR93"/>
<dbReference type="PANTHER" id="PTHR46791">
    <property type="entry name" value="EXPRESSED PROTEIN"/>
    <property type="match status" value="1"/>
</dbReference>
<accession>A0A232LR93</accession>
<feature type="domain" description="Integrase core" evidence="2">
    <location>
        <begin position="189"/>
        <end position="369"/>
    </location>
</feature>